<name>A0ABY0Y3J8_9PSED</name>
<evidence type="ECO:0000256" key="5">
    <source>
        <dbReference type="RuleBase" id="RU364069"/>
    </source>
</evidence>
<evidence type="ECO:0000313" key="7">
    <source>
        <dbReference type="Proteomes" id="UP000183915"/>
    </source>
</evidence>
<comment type="pathway">
    <text evidence="5">Carbohydrate biosynthesis; dTDP-L-rhamnose biosynthesis.</text>
</comment>
<dbReference type="InterPro" id="IPR011051">
    <property type="entry name" value="RmlC_Cupin_sf"/>
</dbReference>
<reference evidence="6 7" key="1">
    <citation type="submission" date="2016-10" db="EMBL/GenBank/DDBJ databases">
        <authorList>
            <person name="Varghese N."/>
            <person name="Submissions S."/>
        </authorList>
    </citation>
    <scope>NUCLEOTIDE SEQUENCE [LARGE SCALE GENOMIC DNA]</scope>
    <source>
        <strain evidence="6 7">BS3780</strain>
    </source>
</reference>
<evidence type="ECO:0000256" key="3">
    <source>
        <dbReference type="ARBA" id="ARBA00012098"/>
    </source>
</evidence>
<keyword evidence="5" id="KW-0413">Isomerase</keyword>
<comment type="subunit">
    <text evidence="5">Homodimer.</text>
</comment>
<comment type="caution">
    <text evidence="6">The sequence shown here is derived from an EMBL/GenBank/DDBJ whole genome shotgun (WGS) entry which is preliminary data.</text>
</comment>
<dbReference type="InterPro" id="IPR014710">
    <property type="entry name" value="RmlC-like_jellyroll"/>
</dbReference>
<dbReference type="InterPro" id="IPR000888">
    <property type="entry name" value="RmlC-like"/>
</dbReference>
<accession>A0ABY0Y3J8</accession>
<dbReference type="EMBL" id="FNTT01000001">
    <property type="protein sequence ID" value="SEC86348.1"/>
    <property type="molecule type" value="Genomic_DNA"/>
</dbReference>
<dbReference type="Pfam" id="PF00908">
    <property type="entry name" value="dTDP_sugar_isom"/>
    <property type="match status" value="1"/>
</dbReference>
<dbReference type="PANTHER" id="PTHR21047:SF2">
    <property type="entry name" value="THYMIDINE DIPHOSPHO-4-KETO-RHAMNOSE 3,5-EPIMERASE"/>
    <property type="match status" value="1"/>
</dbReference>
<comment type="function">
    <text evidence="2 5">Catalyzes the epimerization of the C3' and C5'positions of dTDP-6-deoxy-D-xylo-4-hexulose, forming dTDP-6-deoxy-L-lyxo-4-hexulose.</text>
</comment>
<dbReference type="Gene3D" id="2.60.120.10">
    <property type="entry name" value="Jelly Rolls"/>
    <property type="match status" value="1"/>
</dbReference>
<evidence type="ECO:0000256" key="4">
    <source>
        <dbReference type="ARBA" id="ARBA00019595"/>
    </source>
</evidence>
<comment type="similarity">
    <text evidence="5">Belongs to the dTDP-4-dehydrorhamnose 3,5-epimerase family.</text>
</comment>
<dbReference type="RefSeq" id="WP_053185105.1">
    <property type="nucleotide sequence ID" value="NZ_FNTT01000001.1"/>
</dbReference>
<gene>
    <name evidence="6" type="ORF">SAMN04490188_0186</name>
</gene>
<comment type="catalytic activity">
    <reaction evidence="1 5">
        <text>dTDP-4-dehydro-6-deoxy-alpha-D-glucose = dTDP-4-dehydro-beta-L-rhamnose</text>
        <dbReference type="Rhea" id="RHEA:16969"/>
        <dbReference type="ChEBI" id="CHEBI:57649"/>
        <dbReference type="ChEBI" id="CHEBI:62830"/>
        <dbReference type="EC" id="5.1.3.13"/>
    </reaction>
</comment>
<evidence type="ECO:0000313" key="6">
    <source>
        <dbReference type="EMBL" id="SEC86348.1"/>
    </source>
</evidence>
<dbReference type="PANTHER" id="PTHR21047">
    <property type="entry name" value="DTDP-6-DEOXY-D-GLUCOSE-3,5 EPIMERASE"/>
    <property type="match status" value="1"/>
</dbReference>
<dbReference type="SUPFAM" id="SSF51182">
    <property type="entry name" value="RmlC-like cupins"/>
    <property type="match status" value="1"/>
</dbReference>
<dbReference type="CDD" id="cd00438">
    <property type="entry name" value="cupin_RmlC"/>
    <property type="match status" value="1"/>
</dbReference>
<dbReference type="NCBIfam" id="TIGR01221">
    <property type="entry name" value="rmlC"/>
    <property type="match status" value="1"/>
</dbReference>
<sequence>MNVIATRLPDVLVIEPKVFGDDRGFFYESFNARAFAEATGCTLPFVQDNHSRSTRGVLRGLHYQIEQAQGKLVRVTAGEVLDVAVDIRHSSPTFGQWASVRLSAQNHRQMWVPPGFAHGFVVLSESADFLYKTTDYYAPSAERCIRWDDPQLAIDWELEGAPILSAKDQNGKALHEADLFP</sequence>
<evidence type="ECO:0000256" key="2">
    <source>
        <dbReference type="ARBA" id="ARBA00001997"/>
    </source>
</evidence>
<keyword evidence="7" id="KW-1185">Reference proteome</keyword>
<organism evidence="6 7">
    <name type="scientific">Pseudomonas kilonensis</name>
    <dbReference type="NCBI Taxonomy" id="132476"/>
    <lineage>
        <taxon>Bacteria</taxon>
        <taxon>Pseudomonadati</taxon>
        <taxon>Pseudomonadota</taxon>
        <taxon>Gammaproteobacteria</taxon>
        <taxon>Pseudomonadales</taxon>
        <taxon>Pseudomonadaceae</taxon>
        <taxon>Pseudomonas</taxon>
    </lineage>
</organism>
<dbReference type="EC" id="5.1.3.13" evidence="3 5"/>
<dbReference type="Proteomes" id="UP000183915">
    <property type="component" value="Unassembled WGS sequence"/>
</dbReference>
<protein>
    <recommendedName>
        <fullName evidence="4 5">dTDP-4-dehydrorhamnose 3,5-epimerase</fullName>
        <ecNumber evidence="3 5">5.1.3.13</ecNumber>
    </recommendedName>
    <alternativeName>
        <fullName evidence="5">Thymidine diphospho-4-keto-rhamnose 3,5-epimerase</fullName>
    </alternativeName>
</protein>
<evidence type="ECO:0000256" key="1">
    <source>
        <dbReference type="ARBA" id="ARBA00001298"/>
    </source>
</evidence>
<proteinExistence type="inferred from homology"/>